<accession>A0A165NPX6</accession>
<dbReference type="GO" id="GO:0008138">
    <property type="term" value="F:protein tyrosine/serine/threonine phosphatase activity"/>
    <property type="evidence" value="ECO:0007669"/>
    <property type="project" value="TreeGrafter"/>
</dbReference>
<dbReference type="GO" id="GO:0005634">
    <property type="term" value="C:nucleus"/>
    <property type="evidence" value="ECO:0007669"/>
    <property type="project" value="TreeGrafter"/>
</dbReference>
<dbReference type="Gene3D" id="3.90.190.10">
    <property type="entry name" value="Protein tyrosine phosphatase superfamily"/>
    <property type="match status" value="1"/>
</dbReference>
<dbReference type="PANTHER" id="PTHR45848">
    <property type="entry name" value="DUAL SPECIFICITY PROTEIN PHOSPHATASE 12 FAMILY MEMBER"/>
    <property type="match status" value="1"/>
</dbReference>
<evidence type="ECO:0000256" key="1">
    <source>
        <dbReference type="ARBA" id="ARBA00008601"/>
    </source>
</evidence>
<feature type="compositionally biased region" description="Polar residues" evidence="5">
    <location>
        <begin position="443"/>
        <end position="458"/>
    </location>
</feature>
<dbReference type="InterPro" id="IPR000340">
    <property type="entry name" value="Dual-sp_phosphatase_cat-dom"/>
</dbReference>
<dbReference type="InterPro" id="IPR016130">
    <property type="entry name" value="Tyr_Pase_AS"/>
</dbReference>
<gene>
    <name evidence="8" type="ORF">NEOLEDRAFT_1141367</name>
</gene>
<feature type="compositionally biased region" description="Polar residues" evidence="5">
    <location>
        <begin position="230"/>
        <end position="239"/>
    </location>
</feature>
<dbReference type="InterPro" id="IPR029021">
    <property type="entry name" value="Prot-tyrosine_phosphatase-like"/>
</dbReference>
<proteinExistence type="inferred from homology"/>
<keyword evidence="3" id="KW-0378">Hydrolase</keyword>
<dbReference type="OrthoDB" id="2017893at2759"/>
<dbReference type="PANTHER" id="PTHR45848:SF4">
    <property type="entry name" value="DUAL SPECIFICITY PROTEIN PHOSPHATASE 12"/>
    <property type="match status" value="1"/>
</dbReference>
<sequence length="598" mass="64516">MTMDEVMPGLWVGDLSSALDAGTLREKSIGSVLSAMRGRVSIHPTFIRHQINLDDQEDADVLTYLVPAISFIQGELDKGRGVLIHCQAGLSRSATIAAAYLMYARNMDPAAALDLIRKVRPNIQPNVGFLQQLDIFYKASFKVSRRDKSTRMFYLERAVAEMMNGDGEIETEMFARYPPTPSDSVPPTPGGLHRRIRCKMCRTELARREHMMDHGQIGPATPAVPMGLSPANSRRSSMAEQPRMGGRRGSGNLTDRRPSASATVPRRPSGLANDLSMALLRGGLSMTSTTDTHNIDVFEDDSGDEEAEPESSGTHTQPSDAMTVLPRSRSGSMAALHPKRLAHLISDSVAVGRGMSDSLSMTAAQEGAATLPTPPRSQARSRRSSANVPEGTTRSLSDSLSMTTLANGEEDEESMSDTAPMPVPISRRESSSMAKKPTLPLITENQPLPPSTVTSPTDPNGKMLSESPATDPDSAKSAKPPPLSHGSDLAAQLFANPKLAALRSPMAMTPIQQAPARPIQAVPAPILINSKCSGYFLEPMKWMEPFLEQGQLAGKIVCPNKKCGAKLGNYDWAGVCCSCKEWVTPGFCIHRSKVDEVV</sequence>
<dbReference type="PROSITE" id="PS50056">
    <property type="entry name" value="TYR_PHOSPHATASE_2"/>
    <property type="match status" value="1"/>
</dbReference>
<dbReference type="FunCoup" id="A0A165NPX6">
    <property type="interactions" value="570"/>
</dbReference>
<dbReference type="SMART" id="SM00195">
    <property type="entry name" value="DSPc"/>
    <property type="match status" value="1"/>
</dbReference>
<organism evidence="8 9">
    <name type="scientific">Neolentinus lepideus HHB14362 ss-1</name>
    <dbReference type="NCBI Taxonomy" id="1314782"/>
    <lineage>
        <taxon>Eukaryota</taxon>
        <taxon>Fungi</taxon>
        <taxon>Dikarya</taxon>
        <taxon>Basidiomycota</taxon>
        <taxon>Agaricomycotina</taxon>
        <taxon>Agaricomycetes</taxon>
        <taxon>Gloeophyllales</taxon>
        <taxon>Gloeophyllaceae</taxon>
        <taxon>Neolentinus</taxon>
    </lineage>
</organism>
<dbReference type="PROSITE" id="PS50054">
    <property type="entry name" value="TYR_PHOSPHATASE_DUAL"/>
    <property type="match status" value="1"/>
</dbReference>
<dbReference type="AlphaFoldDB" id="A0A165NPX6"/>
<evidence type="ECO:0000313" key="8">
    <source>
        <dbReference type="EMBL" id="KZT19939.1"/>
    </source>
</evidence>
<dbReference type="SUPFAM" id="SSF52799">
    <property type="entry name" value="(Phosphotyrosine protein) phosphatases II"/>
    <property type="match status" value="1"/>
</dbReference>
<evidence type="ECO:0000256" key="2">
    <source>
        <dbReference type="ARBA" id="ARBA00013064"/>
    </source>
</evidence>
<dbReference type="Pfam" id="PF00782">
    <property type="entry name" value="DSPc"/>
    <property type="match status" value="1"/>
</dbReference>
<dbReference type="PROSITE" id="PS00383">
    <property type="entry name" value="TYR_PHOSPHATASE_1"/>
    <property type="match status" value="1"/>
</dbReference>
<dbReference type="CDD" id="cd14498">
    <property type="entry name" value="DSP"/>
    <property type="match status" value="1"/>
</dbReference>
<feature type="region of interest" description="Disordered" evidence="5">
    <location>
        <begin position="286"/>
        <end position="324"/>
    </location>
</feature>
<dbReference type="EC" id="3.1.3.48" evidence="2"/>
<dbReference type="InterPro" id="IPR020422">
    <property type="entry name" value="TYR_PHOSPHATASE_DUAL_dom"/>
</dbReference>
<evidence type="ECO:0000259" key="6">
    <source>
        <dbReference type="PROSITE" id="PS50054"/>
    </source>
</evidence>
<comment type="similarity">
    <text evidence="1">Belongs to the protein-tyrosine phosphatase family. Non-receptor class dual specificity subfamily.</text>
</comment>
<evidence type="ECO:0000313" key="9">
    <source>
        <dbReference type="Proteomes" id="UP000076761"/>
    </source>
</evidence>
<keyword evidence="4" id="KW-0904">Protein phosphatase</keyword>
<dbReference type="EMBL" id="KV425629">
    <property type="protein sequence ID" value="KZT19939.1"/>
    <property type="molecule type" value="Genomic_DNA"/>
</dbReference>
<feature type="region of interest" description="Disordered" evidence="5">
    <location>
        <begin position="215"/>
        <end position="273"/>
    </location>
</feature>
<dbReference type="Proteomes" id="UP000076761">
    <property type="component" value="Unassembled WGS sequence"/>
</dbReference>
<dbReference type="InParanoid" id="A0A165NPX6"/>
<dbReference type="InterPro" id="IPR000387">
    <property type="entry name" value="Tyr_Pase_dom"/>
</dbReference>
<dbReference type="GO" id="GO:0004725">
    <property type="term" value="F:protein tyrosine phosphatase activity"/>
    <property type="evidence" value="ECO:0007669"/>
    <property type="project" value="UniProtKB-EC"/>
</dbReference>
<feature type="domain" description="Tyrosine-protein phosphatase" evidence="6">
    <location>
        <begin position="2"/>
        <end position="142"/>
    </location>
</feature>
<feature type="compositionally biased region" description="Polar residues" evidence="5">
    <location>
        <begin position="311"/>
        <end position="320"/>
    </location>
</feature>
<protein>
    <recommendedName>
        <fullName evidence="2">protein-tyrosine-phosphatase</fullName>
        <ecNumber evidence="2">3.1.3.48</ecNumber>
    </recommendedName>
</protein>
<keyword evidence="9" id="KW-1185">Reference proteome</keyword>
<dbReference type="STRING" id="1314782.A0A165NPX6"/>
<reference evidence="8 9" key="1">
    <citation type="journal article" date="2016" name="Mol. Biol. Evol.">
        <title>Comparative Genomics of Early-Diverging Mushroom-Forming Fungi Provides Insights into the Origins of Lignocellulose Decay Capabilities.</title>
        <authorList>
            <person name="Nagy L.G."/>
            <person name="Riley R."/>
            <person name="Tritt A."/>
            <person name="Adam C."/>
            <person name="Daum C."/>
            <person name="Floudas D."/>
            <person name="Sun H."/>
            <person name="Yadav J.S."/>
            <person name="Pangilinan J."/>
            <person name="Larsson K.H."/>
            <person name="Matsuura K."/>
            <person name="Barry K."/>
            <person name="Labutti K."/>
            <person name="Kuo R."/>
            <person name="Ohm R.A."/>
            <person name="Bhattacharya S.S."/>
            <person name="Shirouzu T."/>
            <person name="Yoshinaga Y."/>
            <person name="Martin F.M."/>
            <person name="Grigoriev I.V."/>
            <person name="Hibbett D.S."/>
        </authorList>
    </citation>
    <scope>NUCLEOTIDE SEQUENCE [LARGE SCALE GENOMIC DNA]</scope>
    <source>
        <strain evidence="8 9">HHB14362 ss-1</strain>
    </source>
</reference>
<evidence type="ECO:0000256" key="4">
    <source>
        <dbReference type="ARBA" id="ARBA00022912"/>
    </source>
</evidence>
<feature type="compositionally biased region" description="Acidic residues" evidence="5">
    <location>
        <begin position="297"/>
        <end position="309"/>
    </location>
</feature>
<feature type="compositionally biased region" description="Polar residues" evidence="5">
    <location>
        <begin position="390"/>
        <end position="406"/>
    </location>
</feature>
<feature type="region of interest" description="Disordered" evidence="5">
    <location>
        <begin position="360"/>
        <end position="488"/>
    </location>
</feature>
<evidence type="ECO:0000256" key="5">
    <source>
        <dbReference type="SAM" id="MobiDB-lite"/>
    </source>
</evidence>
<evidence type="ECO:0000256" key="3">
    <source>
        <dbReference type="ARBA" id="ARBA00022801"/>
    </source>
</evidence>
<feature type="domain" description="Tyrosine specific protein phosphatases" evidence="7">
    <location>
        <begin position="63"/>
        <end position="123"/>
    </location>
</feature>
<evidence type="ECO:0000259" key="7">
    <source>
        <dbReference type="PROSITE" id="PS50056"/>
    </source>
</evidence>
<name>A0A165NPX6_9AGAM</name>